<sequence>VFFFFLIEIIAKTPGWTQDQIQAPRGWGTHAAALEGAKDGVQGGPSAAGRTRLPRAARPRPLPAGPGWGPTGGEGRPPESFEIPPAAGAPAPWPDQRAPRVGAQGPVSFCGEQGGGRAGGGRPQAHGAPRAGLLHIRGPRGSACGWGEAALLGPPPRPQARPGPTRPLRPLSLVCDPEEEGARLRVRLTASLTALGPLLALGLLVLICRKYSLMRKIFPPIPHMKDPLSDSLQNKLMIWEAGRDPREECPVAEVQVVGET</sequence>
<evidence type="ECO:0000313" key="5">
    <source>
        <dbReference type="Proteomes" id="UP000002281"/>
    </source>
</evidence>
<evidence type="ECO:0000256" key="2">
    <source>
        <dbReference type="SAM" id="Phobius"/>
    </source>
</evidence>
<feature type="compositionally biased region" description="Gly residues" evidence="1">
    <location>
        <begin position="66"/>
        <end position="75"/>
    </location>
</feature>
<accession>A0A9L0RFD6</accession>
<feature type="chain" id="PRO_5040393921" evidence="3">
    <location>
        <begin position="18"/>
        <end position="260"/>
    </location>
</feature>
<proteinExistence type="predicted"/>
<evidence type="ECO:0000256" key="1">
    <source>
        <dbReference type="SAM" id="MobiDB-lite"/>
    </source>
</evidence>
<keyword evidence="5" id="KW-1185">Reference proteome</keyword>
<dbReference type="Ensembl" id="ENSECAT00000115775.1">
    <property type="protein sequence ID" value="ENSECAP00000060376.1"/>
    <property type="gene ID" value="ENSECAG00000052067.1"/>
</dbReference>
<keyword evidence="2" id="KW-0812">Transmembrane</keyword>
<dbReference type="Proteomes" id="UP000002281">
    <property type="component" value="Chromosome X"/>
</dbReference>
<feature type="transmembrane region" description="Helical" evidence="2">
    <location>
        <begin position="188"/>
        <end position="208"/>
    </location>
</feature>
<keyword evidence="3" id="KW-0732">Signal</keyword>
<reference evidence="4 5" key="1">
    <citation type="journal article" date="2009" name="Science">
        <title>Genome sequence, comparative analysis, and population genetics of the domestic horse.</title>
        <authorList>
            <consortium name="Broad Institute Genome Sequencing Platform"/>
            <consortium name="Broad Institute Whole Genome Assembly Team"/>
            <person name="Wade C.M."/>
            <person name="Giulotto E."/>
            <person name="Sigurdsson S."/>
            <person name="Zoli M."/>
            <person name="Gnerre S."/>
            <person name="Imsland F."/>
            <person name="Lear T.L."/>
            <person name="Adelson D.L."/>
            <person name="Bailey E."/>
            <person name="Bellone R.R."/>
            <person name="Bloecker H."/>
            <person name="Distl O."/>
            <person name="Edgar R.C."/>
            <person name="Garber M."/>
            <person name="Leeb T."/>
            <person name="Mauceli E."/>
            <person name="MacLeod J.N."/>
            <person name="Penedo M.C.T."/>
            <person name="Raison J.M."/>
            <person name="Sharpe T."/>
            <person name="Vogel J."/>
            <person name="Andersson L."/>
            <person name="Antczak D.F."/>
            <person name="Biagi T."/>
            <person name="Binns M.M."/>
            <person name="Chowdhary B.P."/>
            <person name="Coleman S.J."/>
            <person name="Della Valle G."/>
            <person name="Fryc S."/>
            <person name="Guerin G."/>
            <person name="Hasegawa T."/>
            <person name="Hill E.W."/>
            <person name="Jurka J."/>
            <person name="Kiialainen A."/>
            <person name="Lindgren G."/>
            <person name="Liu J."/>
            <person name="Magnani E."/>
            <person name="Mickelson J.R."/>
            <person name="Murray J."/>
            <person name="Nergadze S.G."/>
            <person name="Onofrio R."/>
            <person name="Pedroni S."/>
            <person name="Piras M.F."/>
            <person name="Raudsepp T."/>
            <person name="Rocchi M."/>
            <person name="Roeed K.H."/>
            <person name="Ryder O.A."/>
            <person name="Searle S."/>
            <person name="Skow L."/>
            <person name="Swinburne J.E."/>
            <person name="Syvaenen A.C."/>
            <person name="Tozaki T."/>
            <person name="Valberg S.J."/>
            <person name="Vaudin M."/>
            <person name="White J.R."/>
            <person name="Zody M.C."/>
            <person name="Lander E.S."/>
            <person name="Lindblad-Toh K."/>
        </authorList>
    </citation>
    <scope>NUCLEOTIDE SEQUENCE [LARGE SCALE GENOMIC DNA]</scope>
    <source>
        <strain evidence="4 5">Thoroughbred</strain>
    </source>
</reference>
<evidence type="ECO:0000313" key="4">
    <source>
        <dbReference type="Ensembl" id="ENSECAP00000060376.1"/>
    </source>
</evidence>
<name>A0A9L0RFD6_HORSE</name>
<dbReference type="AlphaFoldDB" id="A0A9L0RFD6"/>
<reference evidence="4" key="2">
    <citation type="submission" date="2025-08" db="UniProtKB">
        <authorList>
            <consortium name="Ensembl"/>
        </authorList>
    </citation>
    <scope>IDENTIFICATION</scope>
    <source>
        <strain evidence="4">Thoroughbred</strain>
    </source>
</reference>
<feature type="signal peptide" evidence="3">
    <location>
        <begin position="1"/>
        <end position="17"/>
    </location>
</feature>
<reference evidence="4" key="3">
    <citation type="submission" date="2025-09" db="UniProtKB">
        <authorList>
            <consortium name="Ensembl"/>
        </authorList>
    </citation>
    <scope>IDENTIFICATION</scope>
    <source>
        <strain evidence="4">Thoroughbred</strain>
    </source>
</reference>
<organism evidence="4 5">
    <name type="scientific">Equus caballus</name>
    <name type="common">Horse</name>
    <dbReference type="NCBI Taxonomy" id="9796"/>
    <lineage>
        <taxon>Eukaryota</taxon>
        <taxon>Metazoa</taxon>
        <taxon>Chordata</taxon>
        <taxon>Craniata</taxon>
        <taxon>Vertebrata</taxon>
        <taxon>Euteleostomi</taxon>
        <taxon>Mammalia</taxon>
        <taxon>Eutheria</taxon>
        <taxon>Laurasiatheria</taxon>
        <taxon>Perissodactyla</taxon>
        <taxon>Equidae</taxon>
        <taxon>Equus</taxon>
    </lineage>
</organism>
<feature type="region of interest" description="Disordered" evidence="1">
    <location>
        <begin position="37"/>
        <end position="103"/>
    </location>
</feature>
<keyword evidence="2" id="KW-1133">Transmembrane helix</keyword>
<evidence type="ECO:0000256" key="3">
    <source>
        <dbReference type="SAM" id="SignalP"/>
    </source>
</evidence>
<keyword evidence="2" id="KW-0472">Membrane</keyword>
<protein>
    <submittedName>
        <fullName evidence="4">Uncharacterized protein</fullName>
    </submittedName>
</protein>